<accession>A0A811UAY1</accession>
<sequence length="189" mass="21413">MACIRIFTLLLIAITYYVLCSCKFLARNNFQLKDHSSLFRQSSAALHRQQHAAFTKGNIQQTLREKRSQKYDNFIEQPSAVMDLAPRLSSFDRIPFNDYNRIVSALKEMLRVNEEKSVMLRPRPGRRALDGDSPILQYFIDDTGNLGIGSSDIVAVVGEDDDGLTDTSLKKSAPFKPRLGKRRGNQICV</sequence>
<dbReference type="AlphaFoldDB" id="A0A811UAY1"/>
<evidence type="ECO:0000313" key="3">
    <source>
        <dbReference type="Proteomes" id="UP000606786"/>
    </source>
</evidence>
<keyword evidence="1" id="KW-1133">Transmembrane helix</keyword>
<dbReference type="Proteomes" id="UP000606786">
    <property type="component" value="Unassembled WGS sequence"/>
</dbReference>
<keyword evidence="1" id="KW-0812">Transmembrane</keyword>
<dbReference type="EMBL" id="CAJHJT010000001">
    <property type="protein sequence ID" value="CAD6994555.1"/>
    <property type="molecule type" value="Genomic_DNA"/>
</dbReference>
<dbReference type="OrthoDB" id="7915648at2759"/>
<organism evidence="2 3">
    <name type="scientific">Ceratitis capitata</name>
    <name type="common">Mediterranean fruit fly</name>
    <name type="synonym">Tephritis capitata</name>
    <dbReference type="NCBI Taxonomy" id="7213"/>
    <lineage>
        <taxon>Eukaryota</taxon>
        <taxon>Metazoa</taxon>
        <taxon>Ecdysozoa</taxon>
        <taxon>Arthropoda</taxon>
        <taxon>Hexapoda</taxon>
        <taxon>Insecta</taxon>
        <taxon>Pterygota</taxon>
        <taxon>Neoptera</taxon>
        <taxon>Endopterygota</taxon>
        <taxon>Diptera</taxon>
        <taxon>Brachycera</taxon>
        <taxon>Muscomorpha</taxon>
        <taxon>Tephritoidea</taxon>
        <taxon>Tephritidae</taxon>
        <taxon>Ceratitis</taxon>
        <taxon>Ceratitis</taxon>
    </lineage>
</organism>
<evidence type="ECO:0000313" key="2">
    <source>
        <dbReference type="EMBL" id="CAD6994555.1"/>
    </source>
</evidence>
<keyword evidence="1" id="KW-0472">Membrane</keyword>
<protein>
    <submittedName>
        <fullName evidence="2">(Mediterranean fruit fly) hypothetical protein</fullName>
    </submittedName>
</protein>
<reference evidence="2" key="1">
    <citation type="submission" date="2020-11" db="EMBL/GenBank/DDBJ databases">
        <authorList>
            <person name="Whitehead M."/>
        </authorList>
    </citation>
    <scope>NUCLEOTIDE SEQUENCE</scope>
    <source>
        <strain evidence="2">EGII</strain>
    </source>
</reference>
<keyword evidence="3" id="KW-1185">Reference proteome</keyword>
<feature type="transmembrane region" description="Helical" evidence="1">
    <location>
        <begin position="6"/>
        <end position="26"/>
    </location>
</feature>
<comment type="caution">
    <text evidence="2">The sequence shown here is derived from an EMBL/GenBank/DDBJ whole genome shotgun (WGS) entry which is preliminary data.</text>
</comment>
<evidence type="ECO:0000256" key="1">
    <source>
        <dbReference type="SAM" id="Phobius"/>
    </source>
</evidence>
<name>A0A811UAY1_CERCA</name>
<proteinExistence type="predicted"/>
<dbReference type="PROSITE" id="PS51257">
    <property type="entry name" value="PROKAR_LIPOPROTEIN"/>
    <property type="match status" value="1"/>
</dbReference>
<gene>
    <name evidence="2" type="ORF">CCAP1982_LOCUS3295</name>
</gene>